<protein>
    <recommendedName>
        <fullName evidence="5">Soluble ligand binding domain-containing protein</fullName>
    </recommendedName>
</protein>
<dbReference type="OrthoDB" id="1524640at2"/>
<accession>A0A2N0VGF8</accession>
<feature type="chain" id="PRO_5014703019" description="Soluble ligand binding domain-containing protein" evidence="2">
    <location>
        <begin position="23"/>
        <end position="172"/>
    </location>
</feature>
<keyword evidence="2" id="KW-0732">Signal</keyword>
<evidence type="ECO:0000313" key="4">
    <source>
        <dbReference type="Proteomes" id="UP000233398"/>
    </source>
</evidence>
<sequence>MQNLISYAALVVVLFIAIPAQAQLPETLSDRYIRVAEMGELVDSVNVWGDVNSSGRYLVPEGTNLPDLISFSFGYGQVRGGGGQSNVDWTKTQVEIKVSRFNENRRVVEVAYFRYLYHDPEPVEMWEFDLQNNDIVTVRVRNKPSLTDYVGVLAPVLSVITTTLILWDRFRE</sequence>
<proteinExistence type="predicted"/>
<feature type="signal peptide" evidence="2">
    <location>
        <begin position="1"/>
        <end position="22"/>
    </location>
</feature>
<keyword evidence="4" id="KW-1185">Reference proteome</keyword>
<dbReference type="AlphaFoldDB" id="A0A2N0VGF8"/>
<evidence type="ECO:0008006" key="5">
    <source>
        <dbReference type="Google" id="ProtNLM"/>
    </source>
</evidence>
<evidence type="ECO:0000256" key="2">
    <source>
        <dbReference type="SAM" id="SignalP"/>
    </source>
</evidence>
<feature type="transmembrane region" description="Helical" evidence="1">
    <location>
        <begin position="149"/>
        <end position="167"/>
    </location>
</feature>
<reference evidence="3 4" key="1">
    <citation type="submission" date="2017-11" db="EMBL/GenBank/DDBJ databases">
        <title>Rhodohalobacter 15182 sp. nov., isolated from a salt lake.</title>
        <authorList>
            <person name="Han S."/>
        </authorList>
    </citation>
    <scope>NUCLEOTIDE SEQUENCE [LARGE SCALE GENOMIC DNA]</scope>
    <source>
        <strain evidence="3 4">15182</strain>
    </source>
</reference>
<keyword evidence="1" id="KW-0812">Transmembrane</keyword>
<dbReference type="EMBL" id="PISP01000003">
    <property type="protein sequence ID" value="PKD43286.1"/>
    <property type="molecule type" value="Genomic_DNA"/>
</dbReference>
<dbReference type="Proteomes" id="UP000233398">
    <property type="component" value="Unassembled WGS sequence"/>
</dbReference>
<evidence type="ECO:0000256" key="1">
    <source>
        <dbReference type="SAM" id="Phobius"/>
    </source>
</evidence>
<keyword evidence="1" id="KW-1133">Transmembrane helix</keyword>
<keyword evidence="1" id="KW-0472">Membrane</keyword>
<name>A0A2N0VGF8_9BACT</name>
<dbReference type="RefSeq" id="WP_101073760.1">
    <property type="nucleotide sequence ID" value="NZ_PISP01000003.1"/>
</dbReference>
<comment type="caution">
    <text evidence="3">The sequence shown here is derived from an EMBL/GenBank/DDBJ whole genome shotgun (WGS) entry which is preliminary data.</text>
</comment>
<organism evidence="3 4">
    <name type="scientific">Rhodohalobacter barkolensis</name>
    <dbReference type="NCBI Taxonomy" id="2053187"/>
    <lineage>
        <taxon>Bacteria</taxon>
        <taxon>Pseudomonadati</taxon>
        <taxon>Balneolota</taxon>
        <taxon>Balneolia</taxon>
        <taxon>Balneolales</taxon>
        <taxon>Balneolaceae</taxon>
        <taxon>Rhodohalobacter</taxon>
    </lineage>
</organism>
<evidence type="ECO:0000313" key="3">
    <source>
        <dbReference type="EMBL" id="PKD43286.1"/>
    </source>
</evidence>
<gene>
    <name evidence="3" type="ORF">CWD77_11770</name>
</gene>